<sequence>MEKGAKNHVRSLSRWQRIAKHGRRHYRPVPFIPGGQWQLAYPSSPGSPSALSLSLFSSPSLAPALAYRVRRYILASVLSWRRPLLLPSKGSLVSLRWCGRVGN</sequence>
<keyword evidence="2" id="KW-1185">Reference proteome</keyword>
<reference evidence="1 2" key="1">
    <citation type="submission" date="2022-10" db="EMBL/GenBank/DDBJ databases">
        <title>WGS assembly of Paspalum vaginatum 540-79.</title>
        <authorList>
            <person name="Sun G."/>
            <person name="Wase N."/>
            <person name="Shu S."/>
            <person name="Jenkins J."/>
            <person name="Zhou B."/>
            <person name="Torres-Rodriguez J."/>
            <person name="Chen C."/>
            <person name="Sandor L."/>
            <person name="Plott C."/>
            <person name="Yoshinga Y."/>
            <person name="Daum C."/>
            <person name="Qi P."/>
            <person name="Barry K."/>
            <person name="Lipzen A."/>
            <person name="Berry L."/>
            <person name="Pedersen C."/>
            <person name="Gottilla T."/>
            <person name="Foltz A."/>
            <person name="Yu H."/>
            <person name="O'Malley R."/>
            <person name="Zhang C."/>
            <person name="Devos K."/>
            <person name="Sigmon B."/>
            <person name="Yu B."/>
            <person name="Obata T."/>
            <person name="Schmutz J."/>
            <person name="Schnable J."/>
        </authorList>
    </citation>
    <scope>NUCLEOTIDE SEQUENCE [LARGE SCALE GENOMIC DNA]</scope>
    <source>
        <strain evidence="2">cv. 540-79</strain>
    </source>
</reference>
<accession>A0A9W8CFZ8</accession>
<proteinExistence type="predicted"/>
<comment type="caution">
    <text evidence="1">The sequence shown here is derived from an EMBL/GenBank/DDBJ whole genome shotgun (WGS) entry which is preliminary data.</text>
</comment>
<protein>
    <submittedName>
        <fullName evidence="1">Uncharacterized protein</fullName>
    </submittedName>
</protein>
<dbReference type="EMBL" id="MU629480">
    <property type="protein sequence ID" value="KAJ1256750.1"/>
    <property type="molecule type" value="Genomic_DNA"/>
</dbReference>
<evidence type="ECO:0000313" key="1">
    <source>
        <dbReference type="EMBL" id="KAJ1256750.1"/>
    </source>
</evidence>
<dbReference type="Proteomes" id="UP001164776">
    <property type="component" value="Unassembled WGS sequence"/>
</dbReference>
<organism evidence="1 2">
    <name type="scientific">Paspalum vaginatum</name>
    <name type="common">seashore paspalum</name>
    <dbReference type="NCBI Taxonomy" id="158149"/>
    <lineage>
        <taxon>Eukaryota</taxon>
        <taxon>Viridiplantae</taxon>
        <taxon>Streptophyta</taxon>
        <taxon>Embryophyta</taxon>
        <taxon>Tracheophyta</taxon>
        <taxon>Spermatophyta</taxon>
        <taxon>Magnoliopsida</taxon>
        <taxon>Liliopsida</taxon>
        <taxon>Poales</taxon>
        <taxon>Poaceae</taxon>
        <taxon>PACMAD clade</taxon>
        <taxon>Panicoideae</taxon>
        <taxon>Andropogonodae</taxon>
        <taxon>Paspaleae</taxon>
        <taxon>Paspalinae</taxon>
        <taxon>Paspalum</taxon>
    </lineage>
</organism>
<evidence type="ECO:0000313" key="2">
    <source>
        <dbReference type="Proteomes" id="UP001164776"/>
    </source>
</evidence>
<gene>
    <name evidence="1" type="ORF">BS78_K315400</name>
</gene>
<dbReference type="AlphaFoldDB" id="A0A9W8CFZ8"/>
<name>A0A9W8CFZ8_9POAL</name>